<evidence type="ECO:0000313" key="2">
    <source>
        <dbReference type="Proteomes" id="UP000887574"/>
    </source>
</evidence>
<evidence type="ECO:0000313" key="3">
    <source>
        <dbReference type="WBParaSite" id="jg7068"/>
    </source>
</evidence>
<keyword evidence="1" id="KW-0472">Membrane</keyword>
<accession>A0A915EL49</accession>
<sequence>MRIYGLILLQTCCADIYMAFLNLVLRPIYSVFENYPVYVAIGLCKYVTNKATLLLMHLFLLGSYFATLSNTIHSFIDICCYAGINVF</sequence>
<protein>
    <submittedName>
        <fullName evidence="3">Uncharacterized protein</fullName>
    </submittedName>
</protein>
<name>A0A915EL49_9BILA</name>
<reference evidence="3" key="1">
    <citation type="submission" date="2022-11" db="UniProtKB">
        <authorList>
            <consortium name="WormBaseParasite"/>
        </authorList>
    </citation>
    <scope>IDENTIFICATION</scope>
</reference>
<dbReference type="WBParaSite" id="jg7068">
    <property type="protein sequence ID" value="jg7068"/>
    <property type="gene ID" value="jg7068"/>
</dbReference>
<keyword evidence="1" id="KW-0812">Transmembrane</keyword>
<keyword evidence="2" id="KW-1185">Reference proteome</keyword>
<proteinExistence type="predicted"/>
<dbReference type="AlphaFoldDB" id="A0A915EL49"/>
<dbReference type="Proteomes" id="UP000887574">
    <property type="component" value="Unplaced"/>
</dbReference>
<organism evidence="2 3">
    <name type="scientific">Ditylenchus dipsaci</name>
    <dbReference type="NCBI Taxonomy" id="166011"/>
    <lineage>
        <taxon>Eukaryota</taxon>
        <taxon>Metazoa</taxon>
        <taxon>Ecdysozoa</taxon>
        <taxon>Nematoda</taxon>
        <taxon>Chromadorea</taxon>
        <taxon>Rhabditida</taxon>
        <taxon>Tylenchina</taxon>
        <taxon>Tylenchomorpha</taxon>
        <taxon>Sphaerularioidea</taxon>
        <taxon>Anguinidae</taxon>
        <taxon>Anguininae</taxon>
        <taxon>Ditylenchus</taxon>
    </lineage>
</organism>
<feature type="transmembrane region" description="Helical" evidence="1">
    <location>
        <begin position="6"/>
        <end position="25"/>
    </location>
</feature>
<evidence type="ECO:0000256" key="1">
    <source>
        <dbReference type="SAM" id="Phobius"/>
    </source>
</evidence>
<keyword evidence="1" id="KW-1133">Transmembrane helix</keyword>